<feature type="region of interest" description="Disordered" evidence="1">
    <location>
        <begin position="385"/>
        <end position="409"/>
    </location>
</feature>
<evidence type="ECO:0000313" key="7">
    <source>
        <dbReference type="WormBase" id="SRAE_2000409400"/>
    </source>
</evidence>
<name>A0A090LPH8_STRRB</name>
<dbReference type="CTD" id="36381815"/>
<dbReference type="WormBase" id="SRAE_2000409400">
    <property type="protein sequence ID" value="SRP11538"/>
    <property type="gene ID" value="WBGene00264322"/>
</dbReference>
<proteinExistence type="predicted"/>
<sequence>MSRRIFYNTYYLFVILTYFTSLTKSNFHHTDPSQAEVEYVDWVTGVQVVFCRDTFVTQADIENNFKKAIVNVINKHCRNSTACGLKKPVSFTPQNIIFMEGFPRREYEAINFRFLIVLPTESIPMKKISKPLLHKQYSSDAFKKFLVEEITNKLGWHVLYFEKYPKYDRITEFMNIALIPIALTAGLLMICLAYWSTCLNSIAFNNGDWIVSGASGGKNAALRRTMEIISEQEAFFNQYLKEKQYNENFSNKDIDDKKKNNQIMTITNISQFSKGKEKKDSLGVKNFPGNECYEMQERSNEDKYLSNENVYDKNEECVDKKISKDKNNNKDIIITISHRDSDSSSLTQEQEAQLLAKISERDKRRASVLNLNSDVMKEIKKMKRHHPKRNSIFSLPSPKRKSICSPGKKQWKTGSIMFNFMGKK</sequence>
<reference evidence="6" key="2">
    <citation type="submission" date="2020-12" db="UniProtKB">
        <authorList>
            <consortium name="WormBaseParasite"/>
        </authorList>
    </citation>
    <scope>IDENTIFICATION</scope>
</reference>
<keyword evidence="5" id="KW-1185">Reference proteome</keyword>
<evidence type="ECO:0000256" key="1">
    <source>
        <dbReference type="SAM" id="MobiDB-lite"/>
    </source>
</evidence>
<reference evidence="4 5" key="1">
    <citation type="submission" date="2014-09" db="EMBL/GenBank/DDBJ databases">
        <authorList>
            <person name="Martin A.A."/>
        </authorList>
    </citation>
    <scope>NUCLEOTIDE SEQUENCE</scope>
    <source>
        <strain evidence="5">ED321</strain>
        <strain evidence="4">ED321 Heterogonic</strain>
    </source>
</reference>
<organism evidence="4">
    <name type="scientific">Strongyloides ratti</name>
    <name type="common">Parasitic roundworm</name>
    <dbReference type="NCBI Taxonomy" id="34506"/>
    <lineage>
        <taxon>Eukaryota</taxon>
        <taxon>Metazoa</taxon>
        <taxon>Ecdysozoa</taxon>
        <taxon>Nematoda</taxon>
        <taxon>Chromadorea</taxon>
        <taxon>Rhabditida</taxon>
        <taxon>Tylenchina</taxon>
        <taxon>Panagrolaimomorpha</taxon>
        <taxon>Strongyloidoidea</taxon>
        <taxon>Strongyloididae</taxon>
        <taxon>Strongyloides</taxon>
    </lineage>
</organism>
<dbReference type="GeneID" id="36381815"/>
<gene>
    <name evidence="4 6 7" type="ORF">SRAE_2000409400</name>
</gene>
<evidence type="ECO:0000256" key="2">
    <source>
        <dbReference type="SAM" id="Phobius"/>
    </source>
</evidence>
<feature type="domain" description="DUF8077" evidence="3">
    <location>
        <begin position="36"/>
        <end position="165"/>
    </location>
</feature>
<evidence type="ECO:0000313" key="4">
    <source>
        <dbReference type="EMBL" id="CEF69445.1"/>
    </source>
</evidence>
<dbReference type="InterPro" id="IPR058390">
    <property type="entry name" value="DUF8077"/>
</dbReference>
<accession>A0A090LPH8</accession>
<dbReference type="RefSeq" id="XP_024508645.1">
    <property type="nucleotide sequence ID" value="XM_024642923.1"/>
</dbReference>
<dbReference type="EMBL" id="LN609529">
    <property type="protein sequence ID" value="CEF69445.1"/>
    <property type="molecule type" value="Genomic_DNA"/>
</dbReference>
<dbReference type="OrthoDB" id="5858611at2759"/>
<evidence type="ECO:0000313" key="5">
    <source>
        <dbReference type="Proteomes" id="UP000035682"/>
    </source>
</evidence>
<evidence type="ECO:0000259" key="3">
    <source>
        <dbReference type="Pfam" id="PF26284"/>
    </source>
</evidence>
<evidence type="ECO:0000313" key="6">
    <source>
        <dbReference type="WBParaSite" id="SRAE_2000409400.1"/>
    </source>
</evidence>
<dbReference type="Proteomes" id="UP000035682">
    <property type="component" value="Unplaced"/>
</dbReference>
<dbReference type="AlphaFoldDB" id="A0A090LPH8"/>
<keyword evidence="2" id="KW-0472">Membrane</keyword>
<feature type="transmembrane region" description="Helical" evidence="2">
    <location>
        <begin position="173"/>
        <end position="195"/>
    </location>
</feature>
<keyword evidence="2" id="KW-0812">Transmembrane</keyword>
<dbReference type="Pfam" id="PF26284">
    <property type="entry name" value="DUF8077"/>
    <property type="match status" value="1"/>
</dbReference>
<protein>
    <recommendedName>
        <fullName evidence="3">DUF8077 domain-containing protein</fullName>
    </recommendedName>
</protein>
<dbReference type="WBParaSite" id="SRAE_2000409400.1">
    <property type="protein sequence ID" value="SRAE_2000409400.1"/>
    <property type="gene ID" value="WBGene00264322"/>
</dbReference>
<keyword evidence="2" id="KW-1133">Transmembrane helix</keyword>